<keyword evidence="2" id="KW-1185">Reference proteome</keyword>
<name>A0A6G0Y9T7_APHCR</name>
<organism evidence="1 2">
    <name type="scientific">Aphis craccivora</name>
    <name type="common">Cowpea aphid</name>
    <dbReference type="NCBI Taxonomy" id="307492"/>
    <lineage>
        <taxon>Eukaryota</taxon>
        <taxon>Metazoa</taxon>
        <taxon>Ecdysozoa</taxon>
        <taxon>Arthropoda</taxon>
        <taxon>Hexapoda</taxon>
        <taxon>Insecta</taxon>
        <taxon>Pterygota</taxon>
        <taxon>Neoptera</taxon>
        <taxon>Paraneoptera</taxon>
        <taxon>Hemiptera</taxon>
        <taxon>Sternorrhyncha</taxon>
        <taxon>Aphidomorpha</taxon>
        <taxon>Aphidoidea</taxon>
        <taxon>Aphididae</taxon>
        <taxon>Aphidini</taxon>
        <taxon>Aphis</taxon>
        <taxon>Aphis</taxon>
    </lineage>
</organism>
<reference evidence="1 2" key="1">
    <citation type="submission" date="2019-08" db="EMBL/GenBank/DDBJ databases">
        <title>Whole genome of Aphis craccivora.</title>
        <authorList>
            <person name="Voronova N.V."/>
            <person name="Shulinski R.S."/>
            <person name="Bandarenka Y.V."/>
            <person name="Zhorov D.G."/>
            <person name="Warner D."/>
        </authorList>
    </citation>
    <scope>NUCLEOTIDE SEQUENCE [LARGE SCALE GENOMIC DNA]</scope>
    <source>
        <strain evidence="1">180601</strain>
        <tissue evidence="1">Whole Body</tissue>
    </source>
</reference>
<proteinExistence type="predicted"/>
<evidence type="ECO:0000313" key="2">
    <source>
        <dbReference type="Proteomes" id="UP000478052"/>
    </source>
</evidence>
<dbReference type="EMBL" id="VUJU01005294">
    <property type="protein sequence ID" value="KAF0751687.1"/>
    <property type="molecule type" value="Genomic_DNA"/>
</dbReference>
<comment type="caution">
    <text evidence="1">The sequence shown here is derived from an EMBL/GenBank/DDBJ whole genome shotgun (WGS) entry which is preliminary data.</text>
</comment>
<sequence length="76" mass="8782">MRYGTEYDMLKNRFTKSQLVPCPENILNYEKTIVSAGVKEIMVHEAAGYGIVGSLIISKNYTFPHNFKIIYQEKHL</sequence>
<gene>
    <name evidence="1" type="ORF">FWK35_00017180</name>
</gene>
<accession>A0A6G0Y9T7</accession>
<dbReference type="OrthoDB" id="6615827at2759"/>
<evidence type="ECO:0000313" key="1">
    <source>
        <dbReference type="EMBL" id="KAF0751687.1"/>
    </source>
</evidence>
<protein>
    <submittedName>
        <fullName evidence="1">Uncharacterized protein</fullName>
    </submittedName>
</protein>
<dbReference type="Proteomes" id="UP000478052">
    <property type="component" value="Unassembled WGS sequence"/>
</dbReference>
<dbReference type="AlphaFoldDB" id="A0A6G0Y9T7"/>